<feature type="transmembrane region" description="Helical" evidence="1">
    <location>
        <begin position="148"/>
        <end position="166"/>
    </location>
</feature>
<dbReference type="RefSeq" id="WP_156742761.1">
    <property type="nucleotide sequence ID" value="NZ_CACRYJ010000059.1"/>
</dbReference>
<feature type="transmembrane region" description="Helical" evidence="1">
    <location>
        <begin position="205"/>
        <end position="227"/>
    </location>
</feature>
<dbReference type="AlphaFoldDB" id="A0A7M4DPQ4"/>
<gene>
    <name evidence="2" type="ORF">HALOF300_04136</name>
</gene>
<name>A0A7M4DPQ4_9MICO</name>
<accession>A0A7M4DPQ4</accession>
<evidence type="ECO:0000313" key="3">
    <source>
        <dbReference type="Proteomes" id="UP000419743"/>
    </source>
</evidence>
<feature type="transmembrane region" description="Helical" evidence="1">
    <location>
        <begin position="172"/>
        <end position="193"/>
    </location>
</feature>
<dbReference type="InterPro" id="IPR025495">
    <property type="entry name" value="DUF4386"/>
</dbReference>
<dbReference type="EMBL" id="CACRYJ010000059">
    <property type="protein sequence ID" value="VZO39448.1"/>
    <property type="molecule type" value="Genomic_DNA"/>
</dbReference>
<evidence type="ECO:0000256" key="1">
    <source>
        <dbReference type="SAM" id="Phobius"/>
    </source>
</evidence>
<dbReference type="Proteomes" id="UP000419743">
    <property type="component" value="Unassembled WGS sequence"/>
</dbReference>
<comment type="caution">
    <text evidence="2">The sequence shown here is derived from an EMBL/GenBank/DDBJ whole genome shotgun (WGS) entry which is preliminary data.</text>
</comment>
<keyword evidence="1" id="KW-0472">Membrane</keyword>
<evidence type="ECO:0000313" key="2">
    <source>
        <dbReference type="EMBL" id="VZO39448.1"/>
    </source>
</evidence>
<protein>
    <recommendedName>
        <fullName evidence="4">DUF4386 domain-containing protein</fullName>
    </recommendedName>
</protein>
<keyword evidence="1" id="KW-1133">Transmembrane helix</keyword>
<keyword evidence="1" id="KW-0812">Transmembrane</keyword>
<reference evidence="2 3" key="1">
    <citation type="submission" date="2019-11" db="EMBL/GenBank/DDBJ databases">
        <authorList>
            <person name="Criscuolo A."/>
        </authorList>
    </citation>
    <scope>NUCLEOTIDE SEQUENCE [LARGE SCALE GENOMIC DNA]</scope>
    <source>
        <strain evidence="2">CIP111667</strain>
    </source>
</reference>
<feature type="transmembrane region" description="Helical" evidence="1">
    <location>
        <begin position="55"/>
        <end position="78"/>
    </location>
</feature>
<feature type="transmembrane region" description="Helical" evidence="1">
    <location>
        <begin position="6"/>
        <end position="26"/>
    </location>
</feature>
<evidence type="ECO:0008006" key="4">
    <source>
        <dbReference type="Google" id="ProtNLM"/>
    </source>
</evidence>
<keyword evidence="3" id="KW-1185">Reference proteome</keyword>
<feature type="transmembrane region" description="Helical" evidence="1">
    <location>
        <begin position="84"/>
        <end position="105"/>
    </location>
</feature>
<sequence length="228" mass="24446">MSTARVAGALLIVLPLPFNLCVFLLARSFDYPDILRRPTSEVLARFRAGGPRLLLLWWAFALTAVLLVPLAVLLADALVGANRAVVAVAATTGVLAGVVQFLGLVRWPFLVPYLARADAEAGPARREAIDIVFQSFNRYLGVAVGEHLGYLFTGGWSVLSGIALIQATNTPWWLGVAGIVVGALLMMCSLEFVGTFEQEGWKLAATLTPIAYVAWSVWLIAVGVALIL</sequence>
<proteinExistence type="predicted"/>
<organism evidence="2 3">
    <name type="scientific">Occultella aeris</name>
    <dbReference type="NCBI Taxonomy" id="2761496"/>
    <lineage>
        <taxon>Bacteria</taxon>
        <taxon>Bacillati</taxon>
        <taxon>Actinomycetota</taxon>
        <taxon>Actinomycetes</taxon>
        <taxon>Micrococcales</taxon>
        <taxon>Ruaniaceae</taxon>
        <taxon>Occultella</taxon>
    </lineage>
</organism>
<dbReference type="Pfam" id="PF14329">
    <property type="entry name" value="DUF4386"/>
    <property type="match status" value="1"/>
</dbReference>